<dbReference type="InterPro" id="IPR000172">
    <property type="entry name" value="GMC_OxRdtase_N"/>
</dbReference>
<dbReference type="PANTHER" id="PTHR11552:SF147">
    <property type="entry name" value="CHOLINE DEHYDROGENASE, MITOCHONDRIAL"/>
    <property type="match status" value="1"/>
</dbReference>
<dbReference type="SUPFAM" id="SSF51905">
    <property type="entry name" value="FAD/NAD(P)-binding domain"/>
    <property type="match status" value="1"/>
</dbReference>
<keyword evidence="9" id="KW-1185">Reference proteome</keyword>
<organism evidence="8 9">
    <name type="scientific">Caerostris extrusa</name>
    <name type="common">Bark spider</name>
    <name type="synonym">Caerostris bankana</name>
    <dbReference type="NCBI Taxonomy" id="172846"/>
    <lineage>
        <taxon>Eukaryota</taxon>
        <taxon>Metazoa</taxon>
        <taxon>Ecdysozoa</taxon>
        <taxon>Arthropoda</taxon>
        <taxon>Chelicerata</taxon>
        <taxon>Arachnida</taxon>
        <taxon>Araneae</taxon>
        <taxon>Araneomorphae</taxon>
        <taxon>Entelegynae</taxon>
        <taxon>Araneoidea</taxon>
        <taxon>Araneidae</taxon>
        <taxon>Caerostris</taxon>
    </lineage>
</organism>
<proteinExistence type="inferred from homology"/>
<feature type="domain" description="Glucose-methanol-choline oxidoreductase C-terminal" evidence="7">
    <location>
        <begin position="433"/>
        <end position="574"/>
    </location>
</feature>
<dbReference type="InterPro" id="IPR036188">
    <property type="entry name" value="FAD/NAD-bd_sf"/>
</dbReference>
<dbReference type="Gene3D" id="3.30.560.10">
    <property type="entry name" value="Glucose Oxidase, domain 3"/>
    <property type="match status" value="2"/>
</dbReference>
<evidence type="ECO:0000256" key="5">
    <source>
        <dbReference type="PIRSR" id="PIRSR000137-2"/>
    </source>
</evidence>
<evidence type="ECO:0000259" key="7">
    <source>
        <dbReference type="Pfam" id="PF05199"/>
    </source>
</evidence>
<feature type="domain" description="Glucose-methanol-choline oxidoreductase N-terminal" evidence="6">
    <location>
        <begin position="44"/>
        <end position="345"/>
    </location>
</feature>
<comment type="similarity">
    <text evidence="2">Belongs to the GMC oxidoreductase family.</text>
</comment>
<dbReference type="EMBL" id="BPLR01014803">
    <property type="protein sequence ID" value="GIY71403.1"/>
    <property type="molecule type" value="Genomic_DNA"/>
</dbReference>
<comment type="cofactor">
    <cofactor evidence="1 5">
        <name>FAD</name>
        <dbReference type="ChEBI" id="CHEBI:57692"/>
    </cofactor>
</comment>
<dbReference type="PANTHER" id="PTHR11552">
    <property type="entry name" value="GLUCOSE-METHANOL-CHOLINE GMC OXIDOREDUCTASE"/>
    <property type="match status" value="1"/>
</dbReference>
<gene>
    <name evidence="8" type="primary">Gld</name>
    <name evidence="8" type="ORF">CEXT_167501</name>
</gene>
<dbReference type="InterPro" id="IPR007867">
    <property type="entry name" value="GMC_OxRtase_C"/>
</dbReference>
<dbReference type="GO" id="GO:0016614">
    <property type="term" value="F:oxidoreductase activity, acting on CH-OH group of donors"/>
    <property type="evidence" value="ECO:0007669"/>
    <property type="project" value="InterPro"/>
</dbReference>
<dbReference type="Pfam" id="PF05199">
    <property type="entry name" value="GMC_oxred_C"/>
    <property type="match status" value="1"/>
</dbReference>
<evidence type="ECO:0000313" key="9">
    <source>
        <dbReference type="Proteomes" id="UP001054945"/>
    </source>
</evidence>
<protein>
    <submittedName>
        <fullName evidence="8">Glucose dehydrogenase</fullName>
    </submittedName>
</protein>
<feature type="binding site" evidence="5">
    <location>
        <position position="292"/>
    </location>
    <ligand>
        <name>FAD</name>
        <dbReference type="ChEBI" id="CHEBI:57692"/>
    </ligand>
</feature>
<dbReference type="SUPFAM" id="SSF54373">
    <property type="entry name" value="FAD-linked reductases, C-terminal domain"/>
    <property type="match status" value="1"/>
</dbReference>
<evidence type="ECO:0000256" key="1">
    <source>
        <dbReference type="ARBA" id="ARBA00001974"/>
    </source>
</evidence>
<name>A0AAV4VPI0_CAEEX</name>
<dbReference type="Proteomes" id="UP001054945">
    <property type="component" value="Unassembled WGS sequence"/>
</dbReference>
<sequence>MYNLTLETSYPTPYAASQLLPLILLSMVGQKHTPDTKTEIKDAYDYIIVGGGSAGSVVASRLAEKHCVNVLLLEAGKSPPKVTDIPTVARSFIQSDIDWNYSTAPQEHTGAGLINRSVAWPSGKAIGGSGVINAMLNLRGNSKNYDDWAAGGAVGWSYDEVLPYFKKLENNTNSDFAHNGFHGVAGPISVSKPKYDSELKAAVFDYAEKKGYLIGDINGGQATDDVEYSKDDVGYSKDDVGYSKDDVGYSKDDAFYDLQATIGKGQRCSAAKAYLVPKEDEPNLDIVAKAFVTKIIIENQQAKGVEFDFNGEKRQVRAYKEVIMAAGTVNTAQLLMLSGIGPREELEKHKIPVKVDLPVGPLTSPQGVSLLAFLNRNEPIAEGNYPDHQLYFWEGATGPAEKQLNIKPEYFEAIFGPYKEKPFFMCLSQILHPKSRGEVTLRSSSPYDPPVINPKYFSHPDDMDVIVEGLKKCKAIGQSESLKKIGAKLFTTVFPGCEDSVNNDDQYFRCISRAIVITLNHQIGTAKMGNPRDPSVVVDPKLRVKVVRNLRVVDASVMPSIPGGNTNVPTMMVAEKASDIIKEDIQCKDDNDLHAFMADY</sequence>
<keyword evidence="4 5" id="KW-0274">FAD</keyword>
<dbReference type="Gene3D" id="3.50.50.60">
    <property type="entry name" value="FAD/NAD(P)-binding domain"/>
    <property type="match status" value="2"/>
</dbReference>
<dbReference type="GO" id="GO:0050660">
    <property type="term" value="F:flavin adenine dinucleotide binding"/>
    <property type="evidence" value="ECO:0007669"/>
    <property type="project" value="InterPro"/>
</dbReference>
<dbReference type="AlphaFoldDB" id="A0AAV4VPI0"/>
<dbReference type="InterPro" id="IPR012132">
    <property type="entry name" value="GMC_OxRdtase"/>
</dbReference>
<reference evidence="8 9" key="1">
    <citation type="submission" date="2021-06" db="EMBL/GenBank/DDBJ databases">
        <title>Caerostris extrusa draft genome.</title>
        <authorList>
            <person name="Kono N."/>
            <person name="Arakawa K."/>
        </authorList>
    </citation>
    <scope>NUCLEOTIDE SEQUENCE [LARGE SCALE GENOMIC DNA]</scope>
</reference>
<dbReference type="Pfam" id="PF00732">
    <property type="entry name" value="GMC_oxred_N"/>
    <property type="match status" value="1"/>
</dbReference>
<evidence type="ECO:0000256" key="3">
    <source>
        <dbReference type="ARBA" id="ARBA00022630"/>
    </source>
</evidence>
<accession>A0AAV4VPI0</accession>
<comment type="caution">
    <text evidence="8">The sequence shown here is derived from an EMBL/GenBank/DDBJ whole genome shotgun (WGS) entry which is preliminary data.</text>
</comment>
<evidence type="ECO:0000259" key="6">
    <source>
        <dbReference type="Pfam" id="PF00732"/>
    </source>
</evidence>
<evidence type="ECO:0000256" key="2">
    <source>
        <dbReference type="ARBA" id="ARBA00010790"/>
    </source>
</evidence>
<evidence type="ECO:0000313" key="8">
    <source>
        <dbReference type="EMBL" id="GIY71403.1"/>
    </source>
</evidence>
<evidence type="ECO:0000256" key="4">
    <source>
        <dbReference type="ARBA" id="ARBA00022827"/>
    </source>
</evidence>
<keyword evidence="3" id="KW-0285">Flavoprotein</keyword>
<dbReference type="PIRSF" id="PIRSF000137">
    <property type="entry name" value="Alcohol_oxidase"/>
    <property type="match status" value="1"/>
</dbReference>